<proteinExistence type="predicted"/>
<protein>
    <submittedName>
        <fullName evidence="1">Uncharacterized protein</fullName>
    </submittedName>
</protein>
<sequence length="92" mass="10740">MYAPPRLRRYRSTMARFNAINSTSEQDHSRSGTPPPVWWHFEHVLYLPYEEGRREAWHEIKRLCAEVVQVLTGPARGNDASVVDSYRPSAKR</sequence>
<keyword evidence="2" id="KW-1185">Reference proteome</keyword>
<gene>
    <name evidence="1" type="ORF">ANCDUO_11533</name>
</gene>
<name>A0A0C2D7W3_9BILA</name>
<reference evidence="1 2" key="1">
    <citation type="submission" date="2013-12" db="EMBL/GenBank/DDBJ databases">
        <title>Draft genome of the parsitic nematode Ancylostoma duodenale.</title>
        <authorList>
            <person name="Mitreva M."/>
        </authorList>
    </citation>
    <scope>NUCLEOTIDE SEQUENCE [LARGE SCALE GENOMIC DNA]</scope>
    <source>
        <strain evidence="1 2">Zhejiang</strain>
    </source>
</reference>
<evidence type="ECO:0000313" key="1">
    <source>
        <dbReference type="EMBL" id="KIH58262.1"/>
    </source>
</evidence>
<dbReference type="AlphaFoldDB" id="A0A0C2D7W3"/>
<organism evidence="1 2">
    <name type="scientific">Ancylostoma duodenale</name>
    <dbReference type="NCBI Taxonomy" id="51022"/>
    <lineage>
        <taxon>Eukaryota</taxon>
        <taxon>Metazoa</taxon>
        <taxon>Ecdysozoa</taxon>
        <taxon>Nematoda</taxon>
        <taxon>Chromadorea</taxon>
        <taxon>Rhabditida</taxon>
        <taxon>Rhabditina</taxon>
        <taxon>Rhabditomorpha</taxon>
        <taxon>Strongyloidea</taxon>
        <taxon>Ancylostomatidae</taxon>
        <taxon>Ancylostomatinae</taxon>
        <taxon>Ancylostoma</taxon>
    </lineage>
</organism>
<dbReference type="Proteomes" id="UP000054047">
    <property type="component" value="Unassembled WGS sequence"/>
</dbReference>
<evidence type="ECO:0000313" key="2">
    <source>
        <dbReference type="Proteomes" id="UP000054047"/>
    </source>
</evidence>
<dbReference type="EMBL" id="KN733327">
    <property type="protein sequence ID" value="KIH58262.1"/>
    <property type="molecule type" value="Genomic_DNA"/>
</dbReference>
<accession>A0A0C2D7W3</accession>